<evidence type="ECO:0000313" key="4">
    <source>
        <dbReference type="Proteomes" id="UP000294937"/>
    </source>
</evidence>
<dbReference type="AlphaFoldDB" id="A0A4R3L760"/>
<dbReference type="InterPro" id="IPR038157">
    <property type="entry name" value="FeoA_core_dom"/>
</dbReference>
<evidence type="ECO:0000259" key="2">
    <source>
        <dbReference type="SMART" id="SM00899"/>
    </source>
</evidence>
<dbReference type="EMBL" id="SMAG01000002">
    <property type="protein sequence ID" value="TCS95761.1"/>
    <property type="molecule type" value="Genomic_DNA"/>
</dbReference>
<dbReference type="SMART" id="SM00899">
    <property type="entry name" value="FeoA"/>
    <property type="match status" value="1"/>
</dbReference>
<name>A0A4R3L760_9BACL</name>
<protein>
    <submittedName>
        <fullName evidence="3">Ferrous iron transport protein A</fullName>
    </submittedName>
</protein>
<dbReference type="SUPFAM" id="SSF50037">
    <property type="entry name" value="C-terminal domain of transcriptional repressors"/>
    <property type="match status" value="1"/>
</dbReference>
<dbReference type="InterPro" id="IPR008988">
    <property type="entry name" value="Transcriptional_repressor_C"/>
</dbReference>
<dbReference type="Proteomes" id="UP000294937">
    <property type="component" value="Unassembled WGS sequence"/>
</dbReference>
<evidence type="ECO:0000313" key="3">
    <source>
        <dbReference type="EMBL" id="TCS95761.1"/>
    </source>
</evidence>
<dbReference type="InterPro" id="IPR052713">
    <property type="entry name" value="FeoA"/>
</dbReference>
<accession>A0A4R3L760</accession>
<dbReference type="Gene3D" id="2.30.30.90">
    <property type="match status" value="1"/>
</dbReference>
<proteinExistence type="predicted"/>
<dbReference type="RefSeq" id="WP_131923739.1">
    <property type="nucleotide sequence ID" value="NZ_SMAG01000002.1"/>
</dbReference>
<comment type="caution">
    <text evidence="3">The sequence shown here is derived from an EMBL/GenBank/DDBJ whole genome shotgun (WGS) entry which is preliminary data.</text>
</comment>
<feature type="domain" description="Ferrous iron transporter FeoA-like" evidence="2">
    <location>
        <begin position="1"/>
        <end position="74"/>
    </location>
</feature>
<evidence type="ECO:0000256" key="1">
    <source>
        <dbReference type="ARBA" id="ARBA00023004"/>
    </source>
</evidence>
<dbReference type="GO" id="GO:0046914">
    <property type="term" value="F:transition metal ion binding"/>
    <property type="evidence" value="ECO:0007669"/>
    <property type="project" value="InterPro"/>
</dbReference>
<keyword evidence="4" id="KW-1185">Reference proteome</keyword>
<gene>
    <name evidence="3" type="ORF">EDD58_102341</name>
</gene>
<sequence length="75" mass="8458">MKLFELKKGHQAQIVDTSQLNPFIRRRLLDLGVTSGTLIRITQILPFGGAFTFEVNGQGIGIRRHEAKQIEVQII</sequence>
<dbReference type="Pfam" id="PF04023">
    <property type="entry name" value="FeoA"/>
    <property type="match status" value="1"/>
</dbReference>
<dbReference type="InterPro" id="IPR007167">
    <property type="entry name" value="Fe-transptr_FeoA-like"/>
</dbReference>
<dbReference type="PANTHER" id="PTHR42954">
    <property type="entry name" value="FE(2+) TRANSPORT PROTEIN A"/>
    <property type="match status" value="1"/>
</dbReference>
<keyword evidence="1" id="KW-0408">Iron</keyword>
<reference evidence="3 4" key="1">
    <citation type="submission" date="2019-03" db="EMBL/GenBank/DDBJ databases">
        <title>Genomic Encyclopedia of Type Strains, Phase IV (KMG-IV): sequencing the most valuable type-strain genomes for metagenomic binning, comparative biology and taxonomic classification.</title>
        <authorList>
            <person name="Goeker M."/>
        </authorList>
    </citation>
    <scope>NUCLEOTIDE SEQUENCE [LARGE SCALE GENOMIC DNA]</scope>
    <source>
        <strain evidence="3 4">DSM 45707</strain>
    </source>
</reference>
<organism evidence="3 4">
    <name type="scientific">Hazenella coriacea</name>
    <dbReference type="NCBI Taxonomy" id="1179467"/>
    <lineage>
        <taxon>Bacteria</taxon>
        <taxon>Bacillati</taxon>
        <taxon>Bacillota</taxon>
        <taxon>Bacilli</taxon>
        <taxon>Bacillales</taxon>
        <taxon>Thermoactinomycetaceae</taxon>
        <taxon>Hazenella</taxon>
    </lineage>
</organism>
<dbReference type="PANTHER" id="PTHR42954:SF1">
    <property type="entry name" value="FERROUS IRON TRANSPORTER FEOA DOMAIN-CONTAINING PROTEIN"/>
    <property type="match status" value="1"/>
</dbReference>
<dbReference type="OrthoDB" id="9811076at2"/>